<dbReference type="FunFam" id="3.30.63.10:FF:000002">
    <property type="entry name" value="Guanylate kinase 1"/>
    <property type="match status" value="1"/>
</dbReference>
<dbReference type="PROSITE" id="PS50052">
    <property type="entry name" value="GUANYLATE_KINASE_2"/>
    <property type="match status" value="1"/>
</dbReference>
<dbReference type="InterPro" id="IPR036028">
    <property type="entry name" value="SH3-like_dom_sf"/>
</dbReference>
<evidence type="ECO:0008006" key="10">
    <source>
        <dbReference type="Google" id="ProtNLM"/>
    </source>
</evidence>
<dbReference type="CDD" id="cd00071">
    <property type="entry name" value="GMPK"/>
    <property type="match status" value="1"/>
</dbReference>
<evidence type="ECO:0000259" key="7">
    <source>
        <dbReference type="PROSITE" id="PS51022"/>
    </source>
</evidence>
<evidence type="ECO:0000256" key="3">
    <source>
        <dbReference type="PROSITE-ProRule" id="PRU00192"/>
    </source>
</evidence>
<dbReference type="SUPFAM" id="SSF50156">
    <property type="entry name" value="PDZ domain-like"/>
    <property type="match status" value="1"/>
</dbReference>
<dbReference type="PROSITE" id="PS50002">
    <property type="entry name" value="SH3"/>
    <property type="match status" value="1"/>
</dbReference>
<dbReference type="InterPro" id="IPR020590">
    <property type="entry name" value="Guanylate_kinase_CS"/>
</dbReference>
<dbReference type="PROSITE" id="PS51022">
    <property type="entry name" value="L27"/>
    <property type="match status" value="1"/>
</dbReference>
<dbReference type="SMART" id="SM00326">
    <property type="entry name" value="SH3"/>
    <property type="match status" value="1"/>
</dbReference>
<keyword evidence="2 3" id="KW-0728">SH3 domain</keyword>
<comment type="caution">
    <text evidence="8">The sequence shown here is derived from an EMBL/GenBank/DDBJ whole genome shotgun (WGS) entry which is preliminary data.</text>
</comment>
<dbReference type="AlphaFoldDB" id="A0ABD0W6F1"/>
<dbReference type="InterPro" id="IPR008144">
    <property type="entry name" value="Guanylate_kin-like_dom"/>
</dbReference>
<dbReference type="SMART" id="SM00569">
    <property type="entry name" value="L27"/>
    <property type="match status" value="1"/>
</dbReference>
<dbReference type="Gene3D" id="2.30.30.40">
    <property type="entry name" value="SH3 Domains"/>
    <property type="match status" value="1"/>
</dbReference>
<dbReference type="InterPro" id="IPR036892">
    <property type="entry name" value="L27_dom_sf"/>
</dbReference>
<dbReference type="InterPro" id="IPR050716">
    <property type="entry name" value="MAGUK"/>
</dbReference>
<proteinExistence type="inferred from homology"/>
<sequence>MTSKMSSLISAMKPVMDKNEDFSFLKSMIMERRLHLLVKIHAGLMRFGRRKPLPASDDAVGLACNLAEELQTELFNATSSELISLLSNAHVKGLLSVHDTVARKGYEPELPPLPDDVEGEEAVRIVSLVKSPEPLGATIKSDESTGSIVVARIMKGGAADKSGLIHRGDLLKEVNGVPMENKKPEEILPILAQSQGEVTFTVVPVAATKDEVSDSEARLFVRTLFDYNPELDPAIPCRRAGLAFKRGDVLQIVSQEDDTWWQACCHGDRESRAGLIPSRVLQERRVALQRPEALFKSQRAQKKLTEEEEEVGKYTDYGAITGIHIAGLRRSFRLGRRRNGIVEMQQIGWRSEEMGGATQTPTYLEVAPYCRNPEEGYRMVLLVGPQGVGLTELKRRLVLSDPEHFGVTVPHTTRERRKQEKQGVEYNFVSRQMFEIDIVNHQFLEYEKHRGNYYGTSLNSVRKVIAEGKVCLLDVQPHALQRLHTAELKPYVVFVKPPPIQELRFSRRKAKFITTDEHLKPTKIFTEEDFEDMIASAEAMDCQYGHLFEKVLVNGDIVSTFKELRAELANLETKEPQWIPVEWIRTQSTTQS</sequence>
<reference evidence="8 9" key="1">
    <citation type="submission" date="2024-06" db="EMBL/GenBank/DDBJ databases">
        <authorList>
            <person name="Pan Q."/>
            <person name="Wen M."/>
            <person name="Jouanno E."/>
            <person name="Zahm M."/>
            <person name="Klopp C."/>
            <person name="Cabau C."/>
            <person name="Louis A."/>
            <person name="Berthelot C."/>
            <person name="Parey E."/>
            <person name="Roest Crollius H."/>
            <person name="Montfort J."/>
            <person name="Robinson-Rechavi M."/>
            <person name="Bouchez O."/>
            <person name="Lampietro C."/>
            <person name="Lopez Roques C."/>
            <person name="Donnadieu C."/>
            <person name="Postlethwait J."/>
            <person name="Bobe J."/>
            <person name="Verreycken H."/>
            <person name="Guiguen Y."/>
        </authorList>
    </citation>
    <scope>NUCLEOTIDE SEQUENCE [LARGE SCALE GENOMIC DNA]</scope>
    <source>
        <strain evidence="8">Up_M1</strain>
        <tissue evidence="8">Testis</tissue>
    </source>
</reference>
<dbReference type="Proteomes" id="UP001557470">
    <property type="component" value="Unassembled WGS sequence"/>
</dbReference>
<dbReference type="InterPro" id="IPR014775">
    <property type="entry name" value="L27_C"/>
</dbReference>
<evidence type="ECO:0000313" key="8">
    <source>
        <dbReference type="EMBL" id="KAL0966854.1"/>
    </source>
</evidence>
<dbReference type="CDD" id="cd06799">
    <property type="entry name" value="PDZ_MPP3-MPP4-MPP7-like"/>
    <property type="match status" value="1"/>
</dbReference>
<evidence type="ECO:0000259" key="4">
    <source>
        <dbReference type="PROSITE" id="PS50002"/>
    </source>
</evidence>
<dbReference type="InterPro" id="IPR008145">
    <property type="entry name" value="GK/Ca_channel_bsu"/>
</dbReference>
<gene>
    <name evidence="8" type="ORF">UPYG_G00300990</name>
</gene>
<evidence type="ECO:0000259" key="5">
    <source>
        <dbReference type="PROSITE" id="PS50052"/>
    </source>
</evidence>
<dbReference type="SMART" id="SM00072">
    <property type="entry name" value="GuKc"/>
    <property type="match status" value="1"/>
</dbReference>
<protein>
    <recommendedName>
        <fullName evidence="10">MAGUK p55 subfamily member 7-like</fullName>
    </recommendedName>
</protein>
<feature type="domain" description="SH3" evidence="4">
    <location>
        <begin position="216"/>
        <end position="286"/>
    </location>
</feature>
<feature type="domain" description="PDZ" evidence="6">
    <location>
        <begin position="125"/>
        <end position="206"/>
    </location>
</feature>
<dbReference type="InterPro" id="IPR001452">
    <property type="entry name" value="SH3_domain"/>
</dbReference>
<dbReference type="Gene3D" id="2.30.42.10">
    <property type="match status" value="1"/>
</dbReference>
<dbReference type="InterPro" id="IPR004172">
    <property type="entry name" value="L27_dom"/>
</dbReference>
<dbReference type="Pfam" id="PF02828">
    <property type="entry name" value="L27"/>
    <property type="match status" value="1"/>
</dbReference>
<name>A0ABD0W6F1_UMBPY</name>
<feature type="domain" description="L27" evidence="7">
    <location>
        <begin position="56"/>
        <end position="109"/>
    </location>
</feature>
<dbReference type="InterPro" id="IPR001478">
    <property type="entry name" value="PDZ"/>
</dbReference>
<keyword evidence="9" id="KW-1185">Reference proteome</keyword>
<evidence type="ECO:0000256" key="2">
    <source>
        <dbReference type="ARBA" id="ARBA00022443"/>
    </source>
</evidence>
<comment type="similarity">
    <text evidence="1">Belongs to the MAGUK family.</text>
</comment>
<evidence type="ECO:0000259" key="6">
    <source>
        <dbReference type="PROSITE" id="PS50106"/>
    </source>
</evidence>
<dbReference type="Pfam" id="PF00595">
    <property type="entry name" value="PDZ"/>
    <property type="match status" value="1"/>
</dbReference>
<dbReference type="SUPFAM" id="SSF52540">
    <property type="entry name" value="P-loop containing nucleoside triphosphate hydrolases"/>
    <property type="match status" value="1"/>
</dbReference>
<accession>A0ABD0W6F1</accession>
<dbReference type="SUPFAM" id="SSF50044">
    <property type="entry name" value="SH3-domain"/>
    <property type="match status" value="1"/>
</dbReference>
<evidence type="ECO:0000256" key="1">
    <source>
        <dbReference type="ARBA" id="ARBA00007014"/>
    </source>
</evidence>
<dbReference type="Pfam" id="PF00625">
    <property type="entry name" value="Guanylate_kin"/>
    <property type="match status" value="1"/>
</dbReference>
<dbReference type="Gene3D" id="1.10.287.650">
    <property type="entry name" value="L27 domain"/>
    <property type="match status" value="1"/>
</dbReference>
<feature type="domain" description="Guanylate kinase-like" evidence="5">
    <location>
        <begin position="377"/>
        <end position="569"/>
    </location>
</feature>
<dbReference type="PROSITE" id="PS00856">
    <property type="entry name" value="GUANYLATE_KINASE_1"/>
    <property type="match status" value="1"/>
</dbReference>
<dbReference type="CDD" id="cd11862">
    <property type="entry name" value="SH3_MPP"/>
    <property type="match status" value="1"/>
</dbReference>
<dbReference type="PROSITE" id="PS50106">
    <property type="entry name" value="PDZ"/>
    <property type="match status" value="1"/>
</dbReference>
<dbReference type="InterPro" id="IPR027417">
    <property type="entry name" value="P-loop_NTPase"/>
</dbReference>
<dbReference type="InterPro" id="IPR036034">
    <property type="entry name" value="PDZ_sf"/>
</dbReference>
<evidence type="ECO:0000313" key="9">
    <source>
        <dbReference type="Proteomes" id="UP001557470"/>
    </source>
</evidence>
<dbReference type="PANTHER" id="PTHR23122">
    <property type="entry name" value="MEMBRANE-ASSOCIATED GUANYLATE KINASE MAGUK"/>
    <property type="match status" value="1"/>
</dbReference>
<dbReference type="SUPFAM" id="SSF101288">
    <property type="entry name" value="L27 domain"/>
    <property type="match status" value="1"/>
</dbReference>
<dbReference type="EMBL" id="JAGEUA010000009">
    <property type="protein sequence ID" value="KAL0966854.1"/>
    <property type="molecule type" value="Genomic_DNA"/>
</dbReference>
<dbReference type="SMART" id="SM00228">
    <property type="entry name" value="PDZ"/>
    <property type="match status" value="1"/>
</dbReference>
<dbReference type="Pfam" id="PF07653">
    <property type="entry name" value="SH3_2"/>
    <property type="match status" value="1"/>
</dbReference>
<dbReference type="Gene3D" id="3.40.50.300">
    <property type="entry name" value="P-loop containing nucleotide triphosphate hydrolases"/>
    <property type="match status" value="1"/>
</dbReference>
<organism evidence="8 9">
    <name type="scientific">Umbra pygmaea</name>
    <name type="common">Eastern mudminnow</name>
    <dbReference type="NCBI Taxonomy" id="75934"/>
    <lineage>
        <taxon>Eukaryota</taxon>
        <taxon>Metazoa</taxon>
        <taxon>Chordata</taxon>
        <taxon>Craniata</taxon>
        <taxon>Vertebrata</taxon>
        <taxon>Euteleostomi</taxon>
        <taxon>Actinopterygii</taxon>
        <taxon>Neopterygii</taxon>
        <taxon>Teleostei</taxon>
        <taxon>Protacanthopterygii</taxon>
        <taxon>Esociformes</taxon>
        <taxon>Umbridae</taxon>
        <taxon>Umbra</taxon>
    </lineage>
</organism>